<dbReference type="AlphaFoldDB" id="A0A6P8BHI2"/>
<keyword evidence="4" id="KW-1185">Reference proteome</keyword>
<evidence type="ECO:0000256" key="2">
    <source>
        <dbReference type="ARBA" id="ARBA00022553"/>
    </source>
</evidence>
<organism evidence="4 5">
    <name type="scientific">Pyricularia grisea</name>
    <name type="common">Crabgrass-specific blast fungus</name>
    <name type="synonym">Magnaporthe grisea</name>
    <dbReference type="NCBI Taxonomy" id="148305"/>
    <lineage>
        <taxon>Eukaryota</taxon>
        <taxon>Fungi</taxon>
        <taxon>Dikarya</taxon>
        <taxon>Ascomycota</taxon>
        <taxon>Pezizomycotina</taxon>
        <taxon>Sordariomycetes</taxon>
        <taxon>Sordariomycetidae</taxon>
        <taxon>Magnaporthales</taxon>
        <taxon>Pyriculariaceae</taxon>
        <taxon>Pyricularia</taxon>
    </lineage>
</organism>
<dbReference type="GeneID" id="41957593"/>
<dbReference type="InterPro" id="IPR006162">
    <property type="entry name" value="Ppantetheine_attach_site"/>
</dbReference>
<dbReference type="SUPFAM" id="SSF47336">
    <property type="entry name" value="ACP-like"/>
    <property type="match status" value="1"/>
</dbReference>
<reference evidence="5" key="1">
    <citation type="journal article" date="2019" name="Mol. Biol. Evol.">
        <title>Blast fungal genomes show frequent chromosomal changes, gene gains and losses, and effector gene turnover.</title>
        <authorList>
            <person name="Gomez Luciano L.B."/>
            <person name="Jason Tsai I."/>
            <person name="Chuma I."/>
            <person name="Tosa Y."/>
            <person name="Chen Y.H."/>
            <person name="Li J.Y."/>
            <person name="Li M.Y."/>
            <person name="Jade Lu M.Y."/>
            <person name="Nakayashiki H."/>
            <person name="Li W.H."/>
        </authorList>
    </citation>
    <scope>NUCLEOTIDE SEQUENCE</scope>
    <source>
        <strain evidence="5">NI907</strain>
    </source>
</reference>
<dbReference type="PROSITE" id="PS50075">
    <property type="entry name" value="CARRIER"/>
    <property type="match status" value="1"/>
</dbReference>
<dbReference type="RefSeq" id="XP_030986650.1">
    <property type="nucleotide sequence ID" value="XM_031122682.1"/>
</dbReference>
<evidence type="ECO:0000259" key="3">
    <source>
        <dbReference type="PROSITE" id="PS50075"/>
    </source>
</evidence>
<dbReference type="SMART" id="SM00823">
    <property type="entry name" value="PKS_PP"/>
    <property type="match status" value="1"/>
</dbReference>
<dbReference type="Pfam" id="PF23297">
    <property type="entry name" value="ACP_SdgA_C"/>
    <property type="match status" value="1"/>
</dbReference>
<proteinExistence type="predicted"/>
<evidence type="ECO:0000256" key="1">
    <source>
        <dbReference type="ARBA" id="ARBA00022450"/>
    </source>
</evidence>
<sequence length="184" mass="19795">MRDVGVLAEQGATGNFLLWEETFGIREPAFHALFKDKKITTGLGTADIMSRHGLDQPEYFKIPRFGPLAVLSSASGGPSSTGGLDAVSLFSRLPEASSKDEAITIITGALVEKVAAILQMPASEVDSSRPIYRYGVNSLVALKIRNWIITEIKATVALLEVLAAVPMEVFSARIAEKSKLVSFN</sequence>
<dbReference type="Gene3D" id="1.10.1200.10">
    <property type="entry name" value="ACP-like"/>
    <property type="match status" value="1"/>
</dbReference>
<reference evidence="5" key="3">
    <citation type="submission" date="2025-08" db="UniProtKB">
        <authorList>
            <consortium name="RefSeq"/>
        </authorList>
    </citation>
    <scope>IDENTIFICATION</scope>
    <source>
        <strain evidence="5">NI907</strain>
    </source>
</reference>
<evidence type="ECO:0000313" key="4">
    <source>
        <dbReference type="Proteomes" id="UP000515153"/>
    </source>
</evidence>
<evidence type="ECO:0000313" key="5">
    <source>
        <dbReference type="RefSeq" id="XP_030986650.1"/>
    </source>
</evidence>
<keyword evidence="1" id="KW-0596">Phosphopantetheine</keyword>
<dbReference type="Proteomes" id="UP000515153">
    <property type="component" value="Unplaced"/>
</dbReference>
<dbReference type="InterPro" id="IPR009081">
    <property type="entry name" value="PP-bd_ACP"/>
</dbReference>
<keyword evidence="2" id="KW-0597">Phosphoprotein</keyword>
<dbReference type="InterPro" id="IPR036736">
    <property type="entry name" value="ACP-like_sf"/>
</dbReference>
<dbReference type="PROSITE" id="PS00012">
    <property type="entry name" value="PHOSPHOPANTETHEINE"/>
    <property type="match status" value="1"/>
</dbReference>
<gene>
    <name evidence="5" type="ORF">PgNI_02621</name>
</gene>
<dbReference type="InterPro" id="IPR020806">
    <property type="entry name" value="PKS_PP-bd"/>
</dbReference>
<accession>A0A6P8BHI2</accession>
<reference evidence="5" key="2">
    <citation type="submission" date="2019-10" db="EMBL/GenBank/DDBJ databases">
        <authorList>
            <consortium name="NCBI Genome Project"/>
        </authorList>
    </citation>
    <scope>NUCLEOTIDE SEQUENCE</scope>
    <source>
        <strain evidence="5">NI907</strain>
    </source>
</reference>
<protein>
    <recommendedName>
        <fullName evidence="3">Carrier domain-containing protein</fullName>
    </recommendedName>
</protein>
<dbReference type="GO" id="GO:0031177">
    <property type="term" value="F:phosphopantetheine binding"/>
    <property type="evidence" value="ECO:0007669"/>
    <property type="project" value="InterPro"/>
</dbReference>
<feature type="domain" description="Carrier" evidence="3">
    <location>
        <begin position="101"/>
        <end position="178"/>
    </location>
</feature>
<name>A0A6P8BHI2_PYRGI</name>
<dbReference type="KEGG" id="pgri:PgNI_02621"/>